<dbReference type="RefSeq" id="WP_126109054.1">
    <property type="nucleotide sequence ID" value="NZ_CP034465.1"/>
</dbReference>
<dbReference type="AlphaFoldDB" id="A0A3Q9BJV3"/>
<keyword evidence="1" id="KW-0472">Membrane</keyword>
<name>A0A3Q9BJV3_9LACT</name>
<evidence type="ECO:0000313" key="3">
    <source>
        <dbReference type="Proteomes" id="UP000273326"/>
    </source>
</evidence>
<feature type="transmembrane region" description="Helical" evidence="1">
    <location>
        <begin position="45"/>
        <end position="74"/>
    </location>
</feature>
<sequence>MKLTFRPRTSLGKLAIWALLYFLVTWIIVAFVRDKWGGAEVTRSFINWILMLLTVSGIIGAFVSLFGSLVAIVWREDRSFIGILVFILSVPVCALVASFLLGSYFI</sequence>
<feature type="transmembrane region" description="Helical" evidence="1">
    <location>
        <begin position="14"/>
        <end position="33"/>
    </location>
</feature>
<organism evidence="2 3">
    <name type="scientific">Jeotgalibaca ciconiae</name>
    <dbReference type="NCBI Taxonomy" id="2496265"/>
    <lineage>
        <taxon>Bacteria</taxon>
        <taxon>Bacillati</taxon>
        <taxon>Bacillota</taxon>
        <taxon>Bacilli</taxon>
        <taxon>Lactobacillales</taxon>
        <taxon>Carnobacteriaceae</taxon>
        <taxon>Jeotgalibaca</taxon>
    </lineage>
</organism>
<accession>A0A3Q9BJV3</accession>
<proteinExistence type="predicted"/>
<evidence type="ECO:0000256" key="1">
    <source>
        <dbReference type="SAM" id="Phobius"/>
    </source>
</evidence>
<protein>
    <submittedName>
        <fullName evidence="2">Uncharacterized protein</fullName>
    </submittedName>
</protein>
<dbReference type="OrthoDB" id="2166771at2"/>
<feature type="transmembrane region" description="Helical" evidence="1">
    <location>
        <begin position="80"/>
        <end position="105"/>
    </location>
</feature>
<keyword evidence="1" id="KW-0812">Transmembrane</keyword>
<reference evidence="3" key="1">
    <citation type="submission" date="2018-12" db="EMBL/GenBank/DDBJ databases">
        <title>Complete genome sequencing of Jeotgalibaca sp. H21T32.</title>
        <authorList>
            <person name="Bae J.-W."/>
            <person name="Lee S.-Y."/>
        </authorList>
    </citation>
    <scope>NUCLEOTIDE SEQUENCE [LARGE SCALE GENOMIC DNA]</scope>
    <source>
        <strain evidence="3">H21T32</strain>
    </source>
</reference>
<dbReference type="Proteomes" id="UP000273326">
    <property type="component" value="Chromosome"/>
</dbReference>
<evidence type="ECO:0000313" key="2">
    <source>
        <dbReference type="EMBL" id="AZP03976.1"/>
    </source>
</evidence>
<keyword evidence="3" id="KW-1185">Reference proteome</keyword>
<gene>
    <name evidence="2" type="ORF">EJN90_04415</name>
</gene>
<dbReference type="EMBL" id="CP034465">
    <property type="protein sequence ID" value="AZP03976.1"/>
    <property type="molecule type" value="Genomic_DNA"/>
</dbReference>
<dbReference type="KEGG" id="jeh:EJN90_04415"/>
<keyword evidence="1" id="KW-1133">Transmembrane helix</keyword>